<dbReference type="InterPro" id="IPR006680">
    <property type="entry name" value="Amidohydro-rel"/>
</dbReference>
<dbReference type="PANTHER" id="PTHR43794">
    <property type="entry name" value="AMINOHYDROLASE SSNA-RELATED"/>
    <property type="match status" value="1"/>
</dbReference>
<protein>
    <recommendedName>
        <fullName evidence="2">Amidohydrolase-related domain-containing protein</fullName>
    </recommendedName>
</protein>
<dbReference type="Pfam" id="PF01979">
    <property type="entry name" value="Amidohydro_1"/>
    <property type="match status" value="1"/>
</dbReference>
<dbReference type="EMBL" id="JAPDFR010000003">
    <property type="protein sequence ID" value="KAK0387605.1"/>
    <property type="molecule type" value="Genomic_DNA"/>
</dbReference>
<gene>
    <name evidence="3" type="ORF">NLU13_3851</name>
</gene>
<evidence type="ECO:0000259" key="2">
    <source>
        <dbReference type="Pfam" id="PF01979"/>
    </source>
</evidence>
<dbReference type="InterPro" id="IPR011059">
    <property type="entry name" value="Metal-dep_hydrolase_composite"/>
</dbReference>
<proteinExistence type="predicted"/>
<dbReference type="SUPFAM" id="SSF51556">
    <property type="entry name" value="Metallo-dependent hydrolases"/>
    <property type="match status" value="1"/>
</dbReference>
<dbReference type="Gene3D" id="3.20.20.140">
    <property type="entry name" value="Metal-dependent hydrolases"/>
    <property type="match status" value="1"/>
</dbReference>
<feature type="domain" description="Amidohydrolase-related" evidence="2">
    <location>
        <begin position="57"/>
        <end position="419"/>
    </location>
</feature>
<organism evidence="3 4">
    <name type="scientific">Sarocladium strictum</name>
    <name type="common">Black bundle disease fungus</name>
    <name type="synonym">Acremonium strictum</name>
    <dbReference type="NCBI Taxonomy" id="5046"/>
    <lineage>
        <taxon>Eukaryota</taxon>
        <taxon>Fungi</taxon>
        <taxon>Dikarya</taxon>
        <taxon>Ascomycota</taxon>
        <taxon>Pezizomycotina</taxon>
        <taxon>Sordariomycetes</taxon>
        <taxon>Hypocreomycetidae</taxon>
        <taxon>Hypocreales</taxon>
        <taxon>Sarocladiaceae</taxon>
        <taxon>Sarocladium</taxon>
    </lineage>
</organism>
<evidence type="ECO:0000313" key="4">
    <source>
        <dbReference type="Proteomes" id="UP001175261"/>
    </source>
</evidence>
<dbReference type="InterPro" id="IPR032466">
    <property type="entry name" value="Metal_Hydrolase"/>
</dbReference>
<dbReference type="PANTHER" id="PTHR43794:SF11">
    <property type="entry name" value="AMIDOHYDROLASE-RELATED DOMAIN-CONTAINING PROTEIN"/>
    <property type="match status" value="1"/>
</dbReference>
<dbReference type="SUPFAM" id="SSF51338">
    <property type="entry name" value="Composite domain of metallo-dependent hydrolases"/>
    <property type="match status" value="1"/>
</dbReference>
<dbReference type="AlphaFoldDB" id="A0AA39L894"/>
<accession>A0AA39L894</accession>
<name>A0AA39L894_SARSR</name>
<reference evidence="3" key="1">
    <citation type="submission" date="2022-10" db="EMBL/GenBank/DDBJ databases">
        <title>Determination and structural analysis of whole genome sequence of Sarocladium strictum F4-1.</title>
        <authorList>
            <person name="Hu L."/>
            <person name="Jiang Y."/>
        </authorList>
    </citation>
    <scope>NUCLEOTIDE SEQUENCE</scope>
    <source>
        <strain evidence="3">F4-1</strain>
    </source>
</reference>
<evidence type="ECO:0000256" key="1">
    <source>
        <dbReference type="ARBA" id="ARBA00022801"/>
    </source>
</evidence>
<dbReference type="InterPro" id="IPR050287">
    <property type="entry name" value="MTA/SAH_deaminase"/>
</dbReference>
<sequence>MTGTYLFVGHVVTMDDELGDFPSGAVLVQDGFIKAVGRREDIQVPDGAETIDCTGGVVMPGLIDTHRHVAWSLFRGCGYDQSLLEFLLDAYVRILPAQSPEHARLSGFIGGLEAINCGVTTMHDPADGCISHAHTEGEYRGLKDSGIRGYFTLGMSDGPYDDAAKGEAGHTARLKHLDQLFTENNKEKDPLMRVGMYLSHGGTVPFDMIAQEIRFAEQRNMFCTSHTACLKHSALTDGFNERADAELLLPGHLYVHCTNLTEDQLHVLRKSGGKVSIAPETESQMGMGIPPIRPCLDAGLKVTVGIDLTCGASPDLQAQLHLGLQMQRALDHDAKFHSRRKVPLTVELTARDALTWVTTNSADALGMASQIGSLTPGKRADVIFISTDRYMAPSSNILGTTALSTTSADVDTVMIDGKLRKRHGKLLDFDLSQVRGQADAALAEIMTRMDAGPPPMTREQVADYHLLSEKSSRTNLGKAYTHGERGDWINKR</sequence>
<keyword evidence="4" id="KW-1185">Reference proteome</keyword>
<evidence type="ECO:0000313" key="3">
    <source>
        <dbReference type="EMBL" id="KAK0387605.1"/>
    </source>
</evidence>
<comment type="caution">
    <text evidence="3">The sequence shown here is derived from an EMBL/GenBank/DDBJ whole genome shotgun (WGS) entry which is preliminary data.</text>
</comment>
<dbReference type="Proteomes" id="UP001175261">
    <property type="component" value="Unassembled WGS sequence"/>
</dbReference>
<dbReference type="GO" id="GO:0016810">
    <property type="term" value="F:hydrolase activity, acting on carbon-nitrogen (but not peptide) bonds"/>
    <property type="evidence" value="ECO:0007669"/>
    <property type="project" value="InterPro"/>
</dbReference>
<dbReference type="Gene3D" id="2.30.40.10">
    <property type="entry name" value="Urease, subunit C, domain 1"/>
    <property type="match status" value="1"/>
</dbReference>
<keyword evidence="1" id="KW-0378">Hydrolase</keyword>